<evidence type="ECO:0000313" key="2">
    <source>
        <dbReference type="EMBL" id="EJF43931.1"/>
    </source>
</evidence>
<accession>J0X5K5</accession>
<reference evidence="2 3" key="1">
    <citation type="submission" date="2012-05" db="EMBL/GenBank/DDBJ databases">
        <authorList>
            <person name="Harkins D.M."/>
            <person name="Madupu R."/>
            <person name="Durkin A.S."/>
            <person name="Torralba M."/>
            <person name="Methe B."/>
            <person name="Sutton G.G."/>
            <person name="Nelson K.E."/>
        </authorList>
    </citation>
    <scope>NUCLEOTIDE SEQUENCE [LARGE SCALE GENOMIC DNA]</scope>
    <source>
        <strain evidence="2 3">F0489</strain>
    </source>
</reference>
<dbReference type="AlphaFoldDB" id="J0X5K5"/>
<sequence>MNPPLSASGICLGSDLQIVRDEQGIHIFDTPTGREIPMENSYVPPAMRSE</sequence>
<gene>
    <name evidence="2" type="ORF">HMPREF1318_0868</name>
</gene>
<keyword evidence="3" id="KW-1185">Reference proteome</keyword>
<name>J0X5K5_9ACTO</name>
<dbReference type="Proteomes" id="UP000002941">
    <property type="component" value="Unassembled WGS sequence"/>
</dbReference>
<comment type="caution">
    <text evidence="2">The sequence shown here is derived from an EMBL/GenBank/DDBJ whole genome shotgun (WGS) entry which is preliminary data.</text>
</comment>
<proteinExistence type="predicted"/>
<dbReference type="EMBL" id="AKFT01000116">
    <property type="protein sequence ID" value="EJF43931.1"/>
    <property type="molecule type" value="Genomic_DNA"/>
</dbReference>
<evidence type="ECO:0000313" key="3">
    <source>
        <dbReference type="Proteomes" id="UP000002941"/>
    </source>
</evidence>
<organism evidence="2 3">
    <name type="scientific">Actinomyces massiliensis F0489</name>
    <dbReference type="NCBI Taxonomy" id="1125718"/>
    <lineage>
        <taxon>Bacteria</taxon>
        <taxon>Bacillati</taxon>
        <taxon>Actinomycetota</taxon>
        <taxon>Actinomycetes</taxon>
        <taxon>Actinomycetales</taxon>
        <taxon>Actinomycetaceae</taxon>
        <taxon>Actinomyces</taxon>
    </lineage>
</organism>
<evidence type="ECO:0000256" key="1">
    <source>
        <dbReference type="SAM" id="MobiDB-lite"/>
    </source>
</evidence>
<feature type="region of interest" description="Disordered" evidence="1">
    <location>
        <begin position="30"/>
        <end position="50"/>
    </location>
</feature>
<protein>
    <submittedName>
        <fullName evidence="2">Uncharacterized protein</fullName>
    </submittedName>
</protein>